<evidence type="ECO:0000313" key="1">
    <source>
        <dbReference type="EMBL" id="MBS2550954.1"/>
    </source>
</evidence>
<comment type="caution">
    <text evidence="1">The sequence shown here is derived from an EMBL/GenBank/DDBJ whole genome shotgun (WGS) entry which is preliminary data.</text>
</comment>
<protein>
    <recommendedName>
        <fullName evidence="3">Circularly permuted type 2 ATP-grasp protein</fullName>
    </recommendedName>
</protein>
<keyword evidence="2" id="KW-1185">Reference proteome</keyword>
<dbReference type="EMBL" id="JAAFYZ010000121">
    <property type="protein sequence ID" value="MBS2550954.1"/>
    <property type="molecule type" value="Genomic_DNA"/>
</dbReference>
<proteinExistence type="predicted"/>
<dbReference type="Proteomes" id="UP000730482">
    <property type="component" value="Unassembled WGS sequence"/>
</dbReference>
<name>A0ABS5KY52_9ACTN</name>
<sequence>MAGDELSAAYLDLVRRNGHKPSELLGPVAAEAKVLDTAALGRYLPCPLFLTAQEKTRLTEDLVNLRTALASLPDRLFGGDLTAFARAVGMTDTQIDMASRSRGREVTRFARADLLAVPGGFQIVEFNMGSNIGGVDIAELAGVMLKHPTLAGFAAEHALEYTDTRVEALHTLFAETGVAREDDPFIAIVDSPGSFPSLGKYLRAAAETWGERYGIRAGACHLGELEYDDGSVWLRGQRVDAVWRVFMLENLVSRPDEAAVMAPLVAAAERGEVQIFTPLDAEVYGSKNALAMVADRANRHLFTTGEQASLDRLLPWTRILTEGESTLDDGEQVDLVEYALKNRTDLVLKPTLMHGGIGVVLGTDPHVTQEYWEEQVRQSLDGAHIIQRLVRSAPDYFPTEDGEIEPYSVMWGTFTTARGYGGTYGRAVADATSTTGVISQGNGAKAAAALHATR</sequence>
<gene>
    <name evidence="1" type="ORF">KGQ19_29185</name>
</gene>
<reference evidence="1 2" key="1">
    <citation type="submission" date="2020-02" db="EMBL/GenBank/DDBJ databases">
        <title>Acidophilic actinobacteria isolated from forest soil.</title>
        <authorList>
            <person name="Golinska P."/>
        </authorList>
    </citation>
    <scope>NUCLEOTIDE SEQUENCE [LARGE SCALE GENOMIC DNA]</scope>
    <source>
        <strain evidence="1 2">NL8</strain>
    </source>
</reference>
<organism evidence="1 2">
    <name type="scientific">Catenulispora pinistramenti</name>
    <dbReference type="NCBI Taxonomy" id="2705254"/>
    <lineage>
        <taxon>Bacteria</taxon>
        <taxon>Bacillati</taxon>
        <taxon>Actinomycetota</taxon>
        <taxon>Actinomycetes</taxon>
        <taxon>Catenulisporales</taxon>
        <taxon>Catenulisporaceae</taxon>
        <taxon>Catenulispora</taxon>
    </lineage>
</organism>
<evidence type="ECO:0008006" key="3">
    <source>
        <dbReference type="Google" id="ProtNLM"/>
    </source>
</evidence>
<dbReference type="SUPFAM" id="SSF56059">
    <property type="entry name" value="Glutathione synthetase ATP-binding domain-like"/>
    <property type="match status" value="1"/>
</dbReference>
<accession>A0ABS5KY52</accession>
<dbReference type="RefSeq" id="WP_212014769.1">
    <property type="nucleotide sequence ID" value="NZ_JAAFYZ010000121.1"/>
</dbReference>
<evidence type="ECO:0000313" key="2">
    <source>
        <dbReference type="Proteomes" id="UP000730482"/>
    </source>
</evidence>